<dbReference type="SUPFAM" id="SSF110296">
    <property type="entry name" value="Oligoxyloglucan reducing end-specific cellobiohydrolase"/>
    <property type="match status" value="1"/>
</dbReference>
<dbReference type="InterPro" id="IPR036736">
    <property type="entry name" value="ACP-like_sf"/>
</dbReference>
<dbReference type="Proteomes" id="UP000000600">
    <property type="component" value="Unassembled WGS sequence"/>
</dbReference>
<reference evidence="7 8" key="1">
    <citation type="journal article" date="2006" name="Nature">
        <title>Global trends of whole-genome duplications revealed by the ciliate Paramecium tetraurelia.</title>
        <authorList>
            <consortium name="Genoscope"/>
            <person name="Aury J.-M."/>
            <person name="Jaillon O."/>
            <person name="Duret L."/>
            <person name="Noel B."/>
            <person name="Jubin C."/>
            <person name="Porcel B.M."/>
            <person name="Segurens B."/>
            <person name="Daubin V."/>
            <person name="Anthouard V."/>
            <person name="Aiach N."/>
            <person name="Arnaiz O."/>
            <person name="Billaut A."/>
            <person name="Beisson J."/>
            <person name="Blanc I."/>
            <person name="Bouhouche K."/>
            <person name="Camara F."/>
            <person name="Duharcourt S."/>
            <person name="Guigo R."/>
            <person name="Gogendeau D."/>
            <person name="Katinka M."/>
            <person name="Keller A.-M."/>
            <person name="Kissmehl R."/>
            <person name="Klotz C."/>
            <person name="Koll F."/>
            <person name="Le Moue A."/>
            <person name="Lepere C."/>
            <person name="Malinsky S."/>
            <person name="Nowacki M."/>
            <person name="Nowak J.K."/>
            <person name="Plattner H."/>
            <person name="Poulain J."/>
            <person name="Ruiz F."/>
            <person name="Serrano V."/>
            <person name="Zagulski M."/>
            <person name="Dessen P."/>
            <person name="Betermier M."/>
            <person name="Weissenbach J."/>
            <person name="Scarpelli C."/>
            <person name="Schachter V."/>
            <person name="Sperling L."/>
            <person name="Meyer E."/>
            <person name="Cohen J."/>
            <person name="Wincker P."/>
        </authorList>
    </citation>
    <scope>NUCLEOTIDE SEQUENCE [LARGE SCALE GENOMIC DNA]</scope>
    <source>
        <strain evidence="7 8">Stock d4-2</strain>
    </source>
</reference>
<comment type="subcellular location">
    <subcellularLocation>
        <location evidence="1">Membrane</location>
    </subcellularLocation>
</comment>
<dbReference type="FunFam" id="2.130.10.10:FF:002201">
    <property type="entry name" value="Sortilin"/>
    <property type="match status" value="1"/>
</dbReference>
<dbReference type="Gene3D" id="2.130.10.10">
    <property type="entry name" value="YVTN repeat-like/Quinoprotein amine dehydrogenase"/>
    <property type="match status" value="1"/>
</dbReference>
<name>A0E222_PARTE</name>
<dbReference type="PANTHER" id="PTHR12106">
    <property type="entry name" value="SORTILIN RELATED"/>
    <property type="match status" value="1"/>
</dbReference>
<dbReference type="OrthoDB" id="443634at2759"/>
<accession>A0E222</accession>
<keyword evidence="4" id="KW-0325">Glycoprotein</keyword>
<evidence type="ECO:0000256" key="4">
    <source>
        <dbReference type="ARBA" id="ARBA00023180"/>
    </source>
</evidence>
<dbReference type="InParanoid" id="A0E222"/>
<organism evidence="7 8">
    <name type="scientific">Paramecium tetraurelia</name>
    <dbReference type="NCBI Taxonomy" id="5888"/>
    <lineage>
        <taxon>Eukaryota</taxon>
        <taxon>Sar</taxon>
        <taxon>Alveolata</taxon>
        <taxon>Ciliophora</taxon>
        <taxon>Intramacronucleata</taxon>
        <taxon>Oligohymenophorea</taxon>
        <taxon>Peniculida</taxon>
        <taxon>Parameciidae</taxon>
        <taxon>Paramecium</taxon>
    </lineage>
</organism>
<dbReference type="GO" id="GO:0006892">
    <property type="term" value="P:post-Golgi vesicle-mediated transport"/>
    <property type="evidence" value="ECO:0000318"/>
    <property type="project" value="GO_Central"/>
</dbReference>
<dbReference type="Pfam" id="PF15902">
    <property type="entry name" value="Sortilin-Vps10"/>
    <property type="match status" value="1"/>
</dbReference>
<evidence type="ECO:0000256" key="1">
    <source>
        <dbReference type="ARBA" id="ARBA00004370"/>
    </source>
</evidence>
<sequence>MNRRLVQMFSKQFGQVPKFFASNEQPIILRNEKSGYYVNPEAVARRMIKVISLHDDVKNPSAITLQSTWTDIGLSDMAYVEVMVEVEREFEIEFPDTDSMMQQSMWQGASSLFDLKAHKIKQNTMLILLIIGVSAVNVTLFSADSALYSPQFCQVRNSNREGKDWLETIFALSEKGRIYKSVDNGYKWSDETLVLEKMGINDWFYEIQASPANKEVVYVFGKNGTGIRSEDCGSHYTWFTFPSSLSDFKLNSMDDEWMLAFSNCERCHPPFNKEVHKSNDGGKTWQWILSAAMMASWDKLIDSELIPDERIVACHLEYNQSRVTYSDDYYNSYKIIHNNGTGFFQTQFHMFVISKFQSAYRLHVAPAFYDYAQMINISIPFDQQYSYTLLDTESESIFLSISHNQTNKKLTNIYTSDFQGFKFTISLLNNVRSLNTGQCDFEKIESLRGVYIANIYDHEKLKVVKESDLEKYKKTVITFDKGAIWHTLKAPATDVNGQQTHCSGDCSLHLQGRSVSKIYRESKAVGLIMASGNIGLYLDEKSINTYFSRDGGLTWYEIRKGHHIYSFGDRGGIIVMAKAKSLTEELLYSWDEGQTWDSIKIPKMIVTSITSRSLYINFIVTGIDEKRKGIILNVDFTALHQRTCSGIWDPLDPDSDYEFWIPTNYENGKCLFGQKYRYTRRKRDAKCFNQQQHDKLHFIDSCECTIEDWECDYGFYHKIDGGPCVPIASLFEEDEYIDILKPPENCTGTYMKSQGYRKIVGDFCTGGVDLDPIETPCEEGLQQSLSNQTQMLPQVSIKEEQKLNEKVKISENTKENVGIQQNNSLFIGILIALIAFFGFVLWKKMKAKEKLEVKKDYYSNFERGERISLREDDDDGI</sequence>
<evidence type="ECO:0000313" key="8">
    <source>
        <dbReference type="Proteomes" id="UP000000600"/>
    </source>
</evidence>
<feature type="transmembrane region" description="Helical" evidence="5">
    <location>
        <begin position="126"/>
        <end position="148"/>
    </location>
</feature>
<dbReference type="RefSeq" id="XP_001456736.1">
    <property type="nucleotide sequence ID" value="XM_001456699.1"/>
</dbReference>
<dbReference type="InterPro" id="IPR006581">
    <property type="entry name" value="VPS10"/>
</dbReference>
<evidence type="ECO:0000256" key="3">
    <source>
        <dbReference type="ARBA" id="ARBA00023136"/>
    </source>
</evidence>
<keyword evidence="3 5" id="KW-0472">Membrane</keyword>
<dbReference type="HOGENOM" id="CLU_013144_1_0_1"/>
<dbReference type="KEGG" id="ptm:GSPATT00022510001"/>
<evidence type="ECO:0000259" key="6">
    <source>
        <dbReference type="SMART" id="SM00602"/>
    </source>
</evidence>
<protein>
    <recommendedName>
        <fullName evidence="6">VPS10 domain-containing protein</fullName>
    </recommendedName>
</protein>
<evidence type="ECO:0000256" key="2">
    <source>
        <dbReference type="ARBA" id="ARBA00022737"/>
    </source>
</evidence>
<dbReference type="EMBL" id="CT868654">
    <property type="protein sequence ID" value="CAK89339.1"/>
    <property type="molecule type" value="Genomic_DNA"/>
</dbReference>
<feature type="transmembrane region" description="Helical" evidence="5">
    <location>
        <begin position="824"/>
        <end position="842"/>
    </location>
</feature>
<dbReference type="GeneID" id="5042521"/>
<dbReference type="Pfam" id="PF15901">
    <property type="entry name" value="Sortilin_C"/>
    <property type="match status" value="1"/>
</dbReference>
<dbReference type="InterPro" id="IPR050310">
    <property type="entry name" value="VPS10-sortilin"/>
</dbReference>
<keyword evidence="2" id="KW-0677">Repeat</keyword>
<gene>
    <name evidence="7" type="ORF">GSPATT00022510001</name>
</gene>
<dbReference type="GO" id="GO:0005794">
    <property type="term" value="C:Golgi apparatus"/>
    <property type="evidence" value="ECO:0000318"/>
    <property type="project" value="GO_Central"/>
</dbReference>
<keyword evidence="5" id="KW-1133">Transmembrane helix</keyword>
<dbReference type="PANTHER" id="PTHR12106:SF27">
    <property type="entry name" value="SORTILIN-RELATED RECEPTOR"/>
    <property type="match status" value="1"/>
</dbReference>
<dbReference type="AlphaFoldDB" id="A0E222"/>
<dbReference type="SUPFAM" id="SSF47336">
    <property type="entry name" value="ACP-like"/>
    <property type="match status" value="1"/>
</dbReference>
<dbReference type="FunFam" id="2.10.70.80:FF:000007">
    <property type="entry name" value="Sortilin"/>
    <property type="match status" value="1"/>
</dbReference>
<dbReference type="OMA" id="YAQMINI"/>
<dbReference type="InterPro" id="IPR015943">
    <property type="entry name" value="WD40/YVTN_repeat-like_dom_sf"/>
</dbReference>
<evidence type="ECO:0000256" key="5">
    <source>
        <dbReference type="SAM" id="Phobius"/>
    </source>
</evidence>
<dbReference type="SMART" id="SM00602">
    <property type="entry name" value="VPS10"/>
    <property type="match status" value="1"/>
</dbReference>
<keyword evidence="5" id="KW-0812">Transmembrane</keyword>
<dbReference type="eggNOG" id="KOG3511">
    <property type="taxonomic scope" value="Eukaryota"/>
</dbReference>
<dbReference type="Gene3D" id="3.30.60.270">
    <property type="match status" value="1"/>
</dbReference>
<dbReference type="InterPro" id="IPR031778">
    <property type="entry name" value="Sortilin_N"/>
</dbReference>
<keyword evidence="8" id="KW-1185">Reference proteome</keyword>
<dbReference type="STRING" id="5888.A0E222"/>
<dbReference type="Gene3D" id="2.10.70.80">
    <property type="match status" value="1"/>
</dbReference>
<dbReference type="FunFam" id="3.30.60.270:FF:000002">
    <property type="entry name" value="Sortilin-related receptor isoform A"/>
    <property type="match status" value="1"/>
</dbReference>
<dbReference type="InterPro" id="IPR031777">
    <property type="entry name" value="Sortilin_C"/>
</dbReference>
<proteinExistence type="predicted"/>
<dbReference type="Gene3D" id="1.10.1200.10">
    <property type="entry name" value="ACP-like"/>
    <property type="match status" value="1"/>
</dbReference>
<evidence type="ECO:0000313" key="7">
    <source>
        <dbReference type="EMBL" id="CAK89339.1"/>
    </source>
</evidence>
<dbReference type="GO" id="GO:0016020">
    <property type="term" value="C:membrane"/>
    <property type="evidence" value="ECO:0000318"/>
    <property type="project" value="GO_Central"/>
</dbReference>
<feature type="domain" description="VPS10" evidence="6">
    <location>
        <begin position="167"/>
        <end position="784"/>
    </location>
</feature>